<protein>
    <recommendedName>
        <fullName evidence="10">Replication protein A 32 kDa subunit</fullName>
    </recommendedName>
</protein>
<evidence type="ECO:0000256" key="3">
    <source>
        <dbReference type="ARBA" id="ARBA00023125"/>
    </source>
</evidence>
<evidence type="ECO:0000256" key="1">
    <source>
        <dbReference type="ARBA" id="ARBA00004123"/>
    </source>
</evidence>
<evidence type="ECO:0000259" key="6">
    <source>
        <dbReference type="Pfam" id="PF01336"/>
    </source>
</evidence>
<dbReference type="Gene3D" id="1.10.10.10">
    <property type="entry name" value="Winged helix-like DNA-binding domain superfamily/Winged helix DNA-binding domain"/>
    <property type="match status" value="1"/>
</dbReference>
<feature type="compositionally biased region" description="Basic and acidic residues" evidence="5">
    <location>
        <begin position="26"/>
        <end position="35"/>
    </location>
</feature>
<dbReference type="EMBL" id="JAIFRP010000096">
    <property type="protein sequence ID" value="KAK2579272.1"/>
    <property type="molecule type" value="Genomic_DNA"/>
</dbReference>
<dbReference type="SUPFAM" id="SSF50249">
    <property type="entry name" value="Nucleic acid-binding proteins"/>
    <property type="match status" value="1"/>
</dbReference>
<comment type="similarity">
    <text evidence="2">Belongs to the replication factor A protein 2 family.</text>
</comment>
<feature type="domain" description="OB" evidence="6">
    <location>
        <begin position="69"/>
        <end position="140"/>
    </location>
</feature>
<organism evidence="8 9">
    <name type="scientific">Odynerus spinipes</name>
    <dbReference type="NCBI Taxonomy" id="1348599"/>
    <lineage>
        <taxon>Eukaryota</taxon>
        <taxon>Metazoa</taxon>
        <taxon>Ecdysozoa</taxon>
        <taxon>Arthropoda</taxon>
        <taxon>Hexapoda</taxon>
        <taxon>Insecta</taxon>
        <taxon>Pterygota</taxon>
        <taxon>Neoptera</taxon>
        <taxon>Endopterygota</taxon>
        <taxon>Hymenoptera</taxon>
        <taxon>Apocrita</taxon>
        <taxon>Aculeata</taxon>
        <taxon>Vespoidea</taxon>
        <taxon>Vespidae</taxon>
        <taxon>Eumeninae</taxon>
        <taxon>Odynerus</taxon>
    </lineage>
</organism>
<dbReference type="GO" id="GO:0003697">
    <property type="term" value="F:single-stranded DNA binding"/>
    <property type="evidence" value="ECO:0007669"/>
    <property type="project" value="TreeGrafter"/>
</dbReference>
<evidence type="ECO:0000256" key="4">
    <source>
        <dbReference type="ARBA" id="ARBA00023242"/>
    </source>
</evidence>
<dbReference type="Proteomes" id="UP001258017">
    <property type="component" value="Unassembled WGS sequence"/>
</dbReference>
<dbReference type="Pfam" id="PF01336">
    <property type="entry name" value="tRNA_anti-codon"/>
    <property type="match status" value="1"/>
</dbReference>
<keyword evidence="4" id="KW-0539">Nucleus</keyword>
<dbReference type="GO" id="GO:0000781">
    <property type="term" value="C:chromosome, telomeric region"/>
    <property type="evidence" value="ECO:0007669"/>
    <property type="project" value="TreeGrafter"/>
</dbReference>
<comment type="caution">
    <text evidence="8">The sequence shown here is derived from an EMBL/GenBank/DDBJ whole genome shotgun (WGS) entry which is preliminary data.</text>
</comment>
<dbReference type="GO" id="GO:0006260">
    <property type="term" value="P:DNA replication"/>
    <property type="evidence" value="ECO:0007669"/>
    <property type="project" value="TreeGrafter"/>
</dbReference>
<dbReference type="InterPro" id="IPR040260">
    <property type="entry name" value="RFA2-like"/>
</dbReference>
<dbReference type="InterPro" id="IPR014892">
    <property type="entry name" value="RPA_C"/>
</dbReference>
<dbReference type="Pfam" id="PF08784">
    <property type="entry name" value="RPA_C"/>
    <property type="match status" value="1"/>
</dbReference>
<evidence type="ECO:0000259" key="7">
    <source>
        <dbReference type="Pfam" id="PF08784"/>
    </source>
</evidence>
<feature type="region of interest" description="Disordered" evidence="5">
    <location>
        <begin position="16"/>
        <end position="36"/>
    </location>
</feature>
<gene>
    <name evidence="8" type="ORF">KPH14_008231</name>
</gene>
<dbReference type="InterPro" id="IPR036388">
    <property type="entry name" value="WH-like_DNA-bd_sf"/>
</dbReference>
<evidence type="ECO:0000256" key="5">
    <source>
        <dbReference type="SAM" id="MobiDB-lite"/>
    </source>
</evidence>
<comment type="subcellular location">
    <subcellularLocation>
        <location evidence="1">Nucleus</location>
    </subcellularLocation>
</comment>
<name>A0AAD9VML5_9HYME</name>
<dbReference type="InterPro" id="IPR036390">
    <property type="entry name" value="WH_DNA-bd_sf"/>
</dbReference>
<dbReference type="InterPro" id="IPR012340">
    <property type="entry name" value="NA-bd_OB-fold"/>
</dbReference>
<dbReference type="GO" id="GO:0006289">
    <property type="term" value="P:nucleotide-excision repair"/>
    <property type="evidence" value="ECO:0007669"/>
    <property type="project" value="TreeGrafter"/>
</dbReference>
<dbReference type="CDD" id="cd04478">
    <property type="entry name" value="RPA2_DBD_D"/>
    <property type="match status" value="1"/>
</dbReference>
<dbReference type="GO" id="GO:0035861">
    <property type="term" value="C:site of double-strand break"/>
    <property type="evidence" value="ECO:0007669"/>
    <property type="project" value="TreeGrafter"/>
</dbReference>
<dbReference type="AlphaFoldDB" id="A0AAD9VML5"/>
<evidence type="ECO:0000313" key="8">
    <source>
        <dbReference type="EMBL" id="KAK2579272.1"/>
    </source>
</evidence>
<dbReference type="SUPFAM" id="SSF46785">
    <property type="entry name" value="Winged helix' DNA-binding domain"/>
    <property type="match status" value="1"/>
</dbReference>
<dbReference type="PANTHER" id="PTHR13989">
    <property type="entry name" value="REPLICATION PROTEIN A-RELATED"/>
    <property type="match status" value="1"/>
</dbReference>
<evidence type="ECO:0000313" key="9">
    <source>
        <dbReference type="Proteomes" id="UP001258017"/>
    </source>
</evidence>
<reference evidence="8" key="1">
    <citation type="submission" date="2021-08" db="EMBL/GenBank/DDBJ databases">
        <authorList>
            <person name="Misof B."/>
            <person name="Oliver O."/>
            <person name="Podsiadlowski L."/>
            <person name="Donath A."/>
            <person name="Peters R."/>
            <person name="Mayer C."/>
            <person name="Rust J."/>
            <person name="Gunkel S."/>
            <person name="Lesny P."/>
            <person name="Martin S."/>
            <person name="Oeyen J.P."/>
            <person name="Petersen M."/>
            <person name="Panagiotis P."/>
            <person name="Wilbrandt J."/>
            <person name="Tanja T."/>
        </authorList>
    </citation>
    <scope>NUCLEOTIDE SEQUENCE</scope>
    <source>
        <strain evidence="8">GBR_01_08_01A</strain>
        <tissue evidence="8">Thorax + abdomen</tissue>
    </source>
</reference>
<accession>A0AAD9VML5</accession>
<feature type="domain" description="Replication protein A C-terminal" evidence="7">
    <location>
        <begin position="163"/>
        <end position="241"/>
    </location>
</feature>
<keyword evidence="9" id="KW-1185">Reference proteome</keyword>
<keyword evidence="3" id="KW-0238">DNA-binding</keyword>
<dbReference type="GO" id="GO:0005662">
    <property type="term" value="C:DNA replication factor A complex"/>
    <property type="evidence" value="ECO:0007669"/>
    <property type="project" value="TreeGrafter"/>
</dbReference>
<dbReference type="InterPro" id="IPR004365">
    <property type="entry name" value="NA-bd_OB_tRNA"/>
</dbReference>
<sequence length="249" mass="28060">MWENMDTSLSQAGGFLNESISQSGKSDGKKSRSREPNNIIPVMIGHIINSPKDSEDVFLGNLCIRIAEIMGVVRNVEQATTKTTYHIEDETGTITAVKWLEADKQSAESSVEVNVYVRVHGMIRNHNNVRHILVLSIEPIKDLNELTNHLLEVTYVSLKSKETSKAETKAENMSEVNMESSTYMNMDPDHLVIYNIILAENDSDCGIERGILKERVPPRLKASTDKILEFLISEGHIYTTRTDDHFKIT</sequence>
<proteinExistence type="inferred from homology"/>
<dbReference type="GO" id="GO:0000724">
    <property type="term" value="P:double-strand break repair via homologous recombination"/>
    <property type="evidence" value="ECO:0007669"/>
    <property type="project" value="TreeGrafter"/>
</dbReference>
<reference evidence="8" key="2">
    <citation type="journal article" date="2023" name="Commun. Biol.">
        <title>Intrasexual cuticular hydrocarbon dimorphism in a wasp sheds light on hydrocarbon biosynthesis genes in Hymenoptera.</title>
        <authorList>
            <person name="Moris V.C."/>
            <person name="Podsiadlowski L."/>
            <person name="Martin S."/>
            <person name="Oeyen J.P."/>
            <person name="Donath A."/>
            <person name="Petersen M."/>
            <person name="Wilbrandt J."/>
            <person name="Misof B."/>
            <person name="Liedtke D."/>
            <person name="Thamm M."/>
            <person name="Scheiner R."/>
            <person name="Schmitt T."/>
            <person name="Niehuis O."/>
        </authorList>
    </citation>
    <scope>NUCLEOTIDE SEQUENCE</scope>
    <source>
        <strain evidence="8">GBR_01_08_01A</strain>
    </source>
</reference>
<evidence type="ECO:0000256" key="2">
    <source>
        <dbReference type="ARBA" id="ARBA00007815"/>
    </source>
</evidence>
<dbReference type="Gene3D" id="2.40.50.140">
    <property type="entry name" value="Nucleic acid-binding proteins"/>
    <property type="match status" value="1"/>
</dbReference>
<evidence type="ECO:0008006" key="10">
    <source>
        <dbReference type="Google" id="ProtNLM"/>
    </source>
</evidence>
<dbReference type="PANTHER" id="PTHR13989:SF16">
    <property type="entry name" value="REPLICATION PROTEIN A2"/>
    <property type="match status" value="1"/>
</dbReference>